<dbReference type="SUPFAM" id="SSF82282">
    <property type="entry name" value="Homocysteine S-methyltransferase"/>
    <property type="match status" value="1"/>
</dbReference>
<keyword evidence="4 5" id="KW-0862">Zinc</keyword>
<dbReference type="PANTHER" id="PTHR46015">
    <property type="entry name" value="ZGC:172121"/>
    <property type="match status" value="1"/>
</dbReference>
<protein>
    <submittedName>
        <fullName evidence="7">Homocysteine S-methyltransferase</fullName>
    </submittedName>
</protein>
<dbReference type="GO" id="GO:0033528">
    <property type="term" value="P:S-methylmethionine cycle"/>
    <property type="evidence" value="ECO:0007669"/>
    <property type="project" value="TreeGrafter"/>
</dbReference>
<evidence type="ECO:0000313" key="8">
    <source>
        <dbReference type="Proteomes" id="UP000799291"/>
    </source>
</evidence>
<dbReference type="AlphaFoldDB" id="A0A6G1J5T8"/>
<evidence type="ECO:0000256" key="3">
    <source>
        <dbReference type="ARBA" id="ARBA00022723"/>
    </source>
</evidence>
<dbReference type="OrthoDB" id="261426at2759"/>
<feature type="binding site" evidence="5">
    <location>
        <position position="308"/>
    </location>
    <ligand>
        <name>Zn(2+)</name>
        <dbReference type="ChEBI" id="CHEBI:29105"/>
    </ligand>
</feature>
<feature type="non-terminal residue" evidence="7">
    <location>
        <position position="322"/>
    </location>
</feature>
<gene>
    <name evidence="7" type="ORF">K458DRAFT_336102</name>
</gene>
<dbReference type="GO" id="GO:0009086">
    <property type="term" value="P:methionine biosynthetic process"/>
    <property type="evidence" value="ECO:0007669"/>
    <property type="project" value="TreeGrafter"/>
</dbReference>
<dbReference type="PROSITE" id="PS50970">
    <property type="entry name" value="HCY"/>
    <property type="match status" value="1"/>
</dbReference>
<dbReference type="PANTHER" id="PTHR46015:SF1">
    <property type="entry name" value="HOMOCYSTEINE S-METHYLTRANSFERASE-LIKE ISOFORM 1"/>
    <property type="match status" value="1"/>
</dbReference>
<keyword evidence="8" id="KW-1185">Reference proteome</keyword>
<dbReference type="InterPro" id="IPR036589">
    <property type="entry name" value="HCY_dom_sf"/>
</dbReference>
<dbReference type="GO" id="GO:0008898">
    <property type="term" value="F:S-adenosylmethionine-homocysteine S-methyltransferase activity"/>
    <property type="evidence" value="ECO:0007669"/>
    <property type="project" value="TreeGrafter"/>
</dbReference>
<evidence type="ECO:0000259" key="6">
    <source>
        <dbReference type="PROSITE" id="PS50970"/>
    </source>
</evidence>
<evidence type="ECO:0000256" key="4">
    <source>
        <dbReference type="ARBA" id="ARBA00022833"/>
    </source>
</evidence>
<evidence type="ECO:0000256" key="1">
    <source>
        <dbReference type="ARBA" id="ARBA00022603"/>
    </source>
</evidence>
<organism evidence="7 8">
    <name type="scientific">Lentithecium fluviatile CBS 122367</name>
    <dbReference type="NCBI Taxonomy" id="1168545"/>
    <lineage>
        <taxon>Eukaryota</taxon>
        <taxon>Fungi</taxon>
        <taxon>Dikarya</taxon>
        <taxon>Ascomycota</taxon>
        <taxon>Pezizomycotina</taxon>
        <taxon>Dothideomycetes</taxon>
        <taxon>Pleosporomycetidae</taxon>
        <taxon>Pleosporales</taxon>
        <taxon>Massarineae</taxon>
        <taxon>Lentitheciaceae</taxon>
        <taxon>Lentithecium</taxon>
    </lineage>
</organism>
<dbReference type="Pfam" id="PF02574">
    <property type="entry name" value="S-methyl_trans"/>
    <property type="match status" value="1"/>
</dbReference>
<accession>A0A6G1J5T8</accession>
<dbReference type="FunFam" id="3.20.20.330:FF:000002">
    <property type="entry name" value="Homocysteine S-methyltransferase"/>
    <property type="match status" value="1"/>
</dbReference>
<feature type="domain" description="Hcy-binding" evidence="6">
    <location>
        <begin position="11"/>
        <end position="322"/>
    </location>
</feature>
<keyword evidence="1 5" id="KW-0489">Methyltransferase</keyword>
<evidence type="ECO:0000256" key="2">
    <source>
        <dbReference type="ARBA" id="ARBA00022679"/>
    </source>
</evidence>
<sequence>MLKEKSTMASPKLSTLLASGVPIVLDGALATYLETLGADISTPLWSAHLLTASPSLIKRAHYDYFTAGASIAITSSYQASVPGLVKNLSISEAEAKGLIEKSVELAREARDEYLANGEAMRRAAGALLVAGSVGPYATYLADGSEYRGDYSIPHDAMMDFHRGRIAALIDAGVHLLAVETQPSYAEIQALAQLLHQEYPSVEAYFSFTLKDAQHISDDTPLSTVLTHLNSYPNIVAVGVNCVSQDTALAALTEMKKSTDKTLLVYPNSGEVWNAETRGWEGERTGGVGWAERTRQYWEAGARGIGGCCRTTPGDVEVVSATL</sequence>
<dbReference type="InterPro" id="IPR003726">
    <property type="entry name" value="HCY_dom"/>
</dbReference>
<feature type="binding site" evidence="5">
    <location>
        <position position="241"/>
    </location>
    <ligand>
        <name>Zn(2+)</name>
        <dbReference type="ChEBI" id="CHEBI:29105"/>
    </ligand>
</feature>
<evidence type="ECO:0000256" key="5">
    <source>
        <dbReference type="PROSITE-ProRule" id="PRU00333"/>
    </source>
</evidence>
<dbReference type="GO" id="GO:0032259">
    <property type="term" value="P:methylation"/>
    <property type="evidence" value="ECO:0007669"/>
    <property type="project" value="UniProtKB-KW"/>
</dbReference>
<keyword evidence="2 5" id="KW-0808">Transferase</keyword>
<proteinExistence type="predicted"/>
<feature type="binding site" evidence="5">
    <location>
        <position position="307"/>
    </location>
    <ligand>
        <name>Zn(2+)</name>
        <dbReference type="ChEBI" id="CHEBI:29105"/>
    </ligand>
</feature>
<dbReference type="EMBL" id="MU005578">
    <property type="protein sequence ID" value="KAF2685553.1"/>
    <property type="molecule type" value="Genomic_DNA"/>
</dbReference>
<dbReference type="Proteomes" id="UP000799291">
    <property type="component" value="Unassembled WGS sequence"/>
</dbReference>
<dbReference type="InterPro" id="IPR051486">
    <property type="entry name" value="Hcy_S-methyltransferase"/>
</dbReference>
<reference evidence="7" key="1">
    <citation type="journal article" date="2020" name="Stud. Mycol.">
        <title>101 Dothideomycetes genomes: a test case for predicting lifestyles and emergence of pathogens.</title>
        <authorList>
            <person name="Haridas S."/>
            <person name="Albert R."/>
            <person name="Binder M."/>
            <person name="Bloem J."/>
            <person name="Labutti K."/>
            <person name="Salamov A."/>
            <person name="Andreopoulos B."/>
            <person name="Baker S."/>
            <person name="Barry K."/>
            <person name="Bills G."/>
            <person name="Bluhm B."/>
            <person name="Cannon C."/>
            <person name="Castanera R."/>
            <person name="Culley D."/>
            <person name="Daum C."/>
            <person name="Ezra D."/>
            <person name="Gonzalez J."/>
            <person name="Henrissat B."/>
            <person name="Kuo A."/>
            <person name="Liang C."/>
            <person name="Lipzen A."/>
            <person name="Lutzoni F."/>
            <person name="Magnuson J."/>
            <person name="Mondo S."/>
            <person name="Nolan M."/>
            <person name="Ohm R."/>
            <person name="Pangilinan J."/>
            <person name="Park H.-J."/>
            <person name="Ramirez L."/>
            <person name="Alfaro M."/>
            <person name="Sun H."/>
            <person name="Tritt A."/>
            <person name="Yoshinaga Y."/>
            <person name="Zwiers L.-H."/>
            <person name="Turgeon B."/>
            <person name="Goodwin S."/>
            <person name="Spatafora J."/>
            <person name="Crous P."/>
            <person name="Grigoriev I."/>
        </authorList>
    </citation>
    <scope>NUCLEOTIDE SEQUENCE</scope>
    <source>
        <strain evidence="7">CBS 122367</strain>
    </source>
</reference>
<dbReference type="Gene3D" id="3.20.20.330">
    <property type="entry name" value="Homocysteine-binding-like domain"/>
    <property type="match status" value="1"/>
</dbReference>
<evidence type="ECO:0000313" key="7">
    <source>
        <dbReference type="EMBL" id="KAF2685553.1"/>
    </source>
</evidence>
<name>A0A6G1J5T8_9PLEO</name>
<dbReference type="GO" id="GO:0046872">
    <property type="term" value="F:metal ion binding"/>
    <property type="evidence" value="ECO:0007669"/>
    <property type="project" value="UniProtKB-KW"/>
</dbReference>
<comment type="cofactor">
    <cofactor evidence="5">
        <name>Zn(2+)</name>
        <dbReference type="ChEBI" id="CHEBI:29105"/>
    </cofactor>
</comment>
<dbReference type="NCBIfam" id="NF007020">
    <property type="entry name" value="PRK09485.1"/>
    <property type="match status" value="1"/>
</dbReference>
<keyword evidence="3 5" id="KW-0479">Metal-binding</keyword>